<dbReference type="InterPro" id="IPR015943">
    <property type="entry name" value="WD40/YVTN_repeat-like_dom_sf"/>
</dbReference>
<feature type="region of interest" description="Disordered" evidence="11">
    <location>
        <begin position="436"/>
        <end position="477"/>
    </location>
</feature>
<sequence length="934" mass="103419">MVLARQYWVTFFFWVMLLICMLLGMVMFRHVTAEVPWPDETLEPLPAVLDSNVGQEPMMVVTPAGVLHAVHPVTRKTLWTFASGREMGSVIKPMQGKESREINSSLDDDMVGGSDEQVMYKGPDGELYIVEGTQIGSTPMNIKSLVANSPHHTDDGAVVLSTVKNTAYLLNKDTGALIRKFDNSGSALEKVASIASGKGKVEDAELLLEQTAGINVDPEKKVSTLLCLRTDYSVTVQELATGRVRWNVSLADIETVPLVQPAGQTPMLGPSETNGEGKILTPVGTSMLSSRRPCQLAPIAVFSPTGEYVSNLLPVSSSFQDPGRKPNPLGEMYNSGKASGIYRVQPIRDNEEKNGLLQILEGAVRQNPYPQVGFPGQNPFDTVPSLDNRSAEHRRVTTRAGYDVAWGSIGGFLLLVTGLLSSGWYLYNRYTSGRREAKSKKVGTNKRGKRGKKGSSSTHIKRLSDEDNGNGAKPGLNAEANSELAGLRGIAMDTSAYGDGVQVGRLFVTKVVIGAGSNGTSVFEGYLDGRHVAVKRLLAHHYDRAVKEIKLLITSDHHPNVVRYFAMEETSDFVYVALERCAVSLNDLIVSESERCLSKSDSIEEDHIASKYLKLPNGKNLKLWNDVSGLPRCSPQLLQLMRDTVRGLAHLHAVGIVHRDLKPHNVLVSNSSFKLEAKLADMGLSKHLANDVSSYQDTGKGGSGSRGWQAPEQLKEGRQTRAVDVFSLGCLFFFCVTGGHHPYGEHWLRDANIANGTPDFFLIEEMPEAYHLIEAMLSNDPSKRPAAKDILLHPFFWDGEKRHAFLLKASDRVEHEDRADDSVVLRALEAIGPNVFGASWETKLDSKLLEDGRRYRKYNFSSVRDLLRIIRNKSHHFMELPPDMQESLGPFPDGFEIYFSGKFPRLLMEVYKVLYEHCKEEPTFYKCFFECNDK</sequence>
<evidence type="ECO:0000256" key="9">
    <source>
        <dbReference type="ARBA" id="ARBA00022840"/>
    </source>
</evidence>
<dbReference type="AlphaFoldDB" id="A0A8T0ITX3"/>
<dbReference type="InterPro" id="IPR011009">
    <property type="entry name" value="Kinase-like_dom_sf"/>
</dbReference>
<dbReference type="GO" id="GO:0004521">
    <property type="term" value="F:RNA endonuclease activity"/>
    <property type="evidence" value="ECO:0007669"/>
    <property type="project" value="InterPro"/>
</dbReference>
<keyword evidence="8" id="KW-0418">Kinase</keyword>
<dbReference type="GO" id="GO:0051082">
    <property type="term" value="F:unfolded protein binding"/>
    <property type="evidence" value="ECO:0007669"/>
    <property type="project" value="TreeGrafter"/>
</dbReference>
<dbReference type="InterPro" id="IPR011047">
    <property type="entry name" value="Quinoprotein_ADH-like_sf"/>
</dbReference>
<feature type="domain" description="Protein kinase" evidence="13">
    <location>
        <begin position="507"/>
        <end position="796"/>
    </location>
</feature>
<evidence type="ECO:0000313" key="15">
    <source>
        <dbReference type="EMBL" id="KAG0585813.1"/>
    </source>
</evidence>
<keyword evidence="5 12" id="KW-0812">Transmembrane</keyword>
<dbReference type="SUPFAM" id="SSF56112">
    <property type="entry name" value="Protein kinase-like (PK-like)"/>
    <property type="match status" value="1"/>
</dbReference>
<dbReference type="EMBL" id="CM026422">
    <property type="protein sequence ID" value="KAG0585813.1"/>
    <property type="molecule type" value="Genomic_DNA"/>
</dbReference>
<dbReference type="GO" id="GO:0006397">
    <property type="term" value="P:mRNA processing"/>
    <property type="evidence" value="ECO:0007669"/>
    <property type="project" value="InterPro"/>
</dbReference>
<evidence type="ECO:0000256" key="12">
    <source>
        <dbReference type="SAM" id="Phobius"/>
    </source>
</evidence>
<keyword evidence="3" id="KW-0723">Serine/threonine-protein kinase</keyword>
<dbReference type="Pfam" id="PF06479">
    <property type="entry name" value="Ribonuc_2-5A"/>
    <property type="match status" value="1"/>
</dbReference>
<dbReference type="PROSITE" id="PS51392">
    <property type="entry name" value="KEN"/>
    <property type="match status" value="1"/>
</dbReference>
<dbReference type="GO" id="GO:0005524">
    <property type="term" value="F:ATP binding"/>
    <property type="evidence" value="ECO:0007669"/>
    <property type="project" value="UniProtKB-KW"/>
</dbReference>
<dbReference type="InterPro" id="IPR008271">
    <property type="entry name" value="Ser/Thr_kinase_AS"/>
</dbReference>
<dbReference type="SMART" id="SM00580">
    <property type="entry name" value="PUG"/>
    <property type="match status" value="1"/>
</dbReference>
<keyword evidence="9" id="KW-0067">ATP-binding</keyword>
<keyword evidence="12" id="KW-0472">Membrane</keyword>
<evidence type="ECO:0000256" key="8">
    <source>
        <dbReference type="ARBA" id="ARBA00022777"/>
    </source>
</evidence>
<dbReference type="GO" id="GO:0004674">
    <property type="term" value="F:protein serine/threonine kinase activity"/>
    <property type="evidence" value="ECO:0007669"/>
    <property type="project" value="UniProtKB-KW"/>
</dbReference>
<dbReference type="Gene3D" id="2.130.10.10">
    <property type="entry name" value="YVTN repeat-like/Quinoprotein amine dehydrogenase"/>
    <property type="match status" value="1"/>
</dbReference>
<protein>
    <recommendedName>
        <fullName evidence="2">non-specific serine/threonine protein kinase</fullName>
        <ecNumber evidence="2">2.7.11.1</ecNumber>
    </recommendedName>
</protein>
<evidence type="ECO:0000256" key="11">
    <source>
        <dbReference type="SAM" id="MobiDB-lite"/>
    </source>
</evidence>
<evidence type="ECO:0000256" key="3">
    <source>
        <dbReference type="ARBA" id="ARBA00022527"/>
    </source>
</evidence>
<keyword evidence="6" id="KW-0732">Signal</keyword>
<feature type="domain" description="KEN" evidence="14">
    <location>
        <begin position="799"/>
        <end position="930"/>
    </location>
</feature>
<dbReference type="InterPro" id="IPR038357">
    <property type="entry name" value="KEN_sf"/>
</dbReference>
<reference evidence="15" key="1">
    <citation type="submission" date="2020-06" db="EMBL/GenBank/DDBJ databases">
        <title>WGS assembly of Ceratodon purpureus strain R40.</title>
        <authorList>
            <person name="Carey S.B."/>
            <person name="Jenkins J."/>
            <person name="Shu S."/>
            <person name="Lovell J.T."/>
            <person name="Sreedasyam A."/>
            <person name="Maumus F."/>
            <person name="Tiley G.P."/>
            <person name="Fernandez-Pozo N."/>
            <person name="Barry K."/>
            <person name="Chen C."/>
            <person name="Wang M."/>
            <person name="Lipzen A."/>
            <person name="Daum C."/>
            <person name="Saski C.A."/>
            <person name="Payton A.C."/>
            <person name="Mcbreen J.C."/>
            <person name="Conrad R.E."/>
            <person name="Kollar L.M."/>
            <person name="Olsson S."/>
            <person name="Huttunen S."/>
            <person name="Landis J.B."/>
            <person name="Wickett N.J."/>
            <person name="Johnson M.G."/>
            <person name="Rensing S.A."/>
            <person name="Grimwood J."/>
            <person name="Schmutz J."/>
            <person name="Mcdaniel S.F."/>
        </authorList>
    </citation>
    <scope>NUCLEOTIDE SEQUENCE</scope>
    <source>
        <strain evidence="15">R40</strain>
    </source>
</reference>
<keyword evidence="10 12" id="KW-1133">Transmembrane helix</keyword>
<evidence type="ECO:0000259" key="14">
    <source>
        <dbReference type="PROSITE" id="PS51392"/>
    </source>
</evidence>
<dbReference type="PROSITE" id="PS00108">
    <property type="entry name" value="PROTEIN_KINASE_ST"/>
    <property type="match status" value="1"/>
</dbReference>
<dbReference type="GO" id="GO:1990604">
    <property type="term" value="C:IRE1-TRAF2-ASK1 complex"/>
    <property type="evidence" value="ECO:0007669"/>
    <property type="project" value="TreeGrafter"/>
</dbReference>
<evidence type="ECO:0000256" key="1">
    <source>
        <dbReference type="ARBA" id="ARBA00004479"/>
    </source>
</evidence>
<name>A0A8T0ITX3_CERPU</name>
<dbReference type="PROSITE" id="PS50011">
    <property type="entry name" value="PROTEIN_KINASE_DOM"/>
    <property type="match status" value="1"/>
</dbReference>
<dbReference type="Gene3D" id="3.30.200.20">
    <property type="entry name" value="Phosphorylase Kinase, domain 1"/>
    <property type="match status" value="1"/>
</dbReference>
<dbReference type="SMART" id="SM00220">
    <property type="entry name" value="S_TKc"/>
    <property type="match status" value="1"/>
</dbReference>
<dbReference type="InterPro" id="IPR010513">
    <property type="entry name" value="KEN_dom"/>
</dbReference>
<comment type="subcellular location">
    <subcellularLocation>
        <location evidence="1">Membrane</location>
        <topology evidence="1">Single-pass type I membrane protein</topology>
    </subcellularLocation>
</comment>
<dbReference type="Pfam" id="PF00069">
    <property type="entry name" value="Pkinase"/>
    <property type="match status" value="1"/>
</dbReference>
<dbReference type="CDD" id="cd10422">
    <property type="entry name" value="RNase_Ire1"/>
    <property type="match status" value="1"/>
</dbReference>
<keyword evidence="16" id="KW-1185">Reference proteome</keyword>
<feature type="compositionally biased region" description="Basic residues" evidence="11">
    <location>
        <begin position="437"/>
        <end position="453"/>
    </location>
</feature>
<dbReference type="SUPFAM" id="SSF50998">
    <property type="entry name" value="Quinoprotein alcohol dehydrogenase-like"/>
    <property type="match status" value="1"/>
</dbReference>
<gene>
    <name evidence="15" type="ORF">KC19_2G041300</name>
</gene>
<comment type="caution">
    <text evidence="15">The sequence shown here is derived from an EMBL/GenBank/DDBJ whole genome shotgun (WGS) entry which is preliminary data.</text>
</comment>
<dbReference type="Proteomes" id="UP000822688">
    <property type="component" value="Chromosome 2"/>
</dbReference>
<dbReference type="EC" id="2.7.11.1" evidence="2"/>
<accession>A0A8T0ITX3</accession>
<feature type="transmembrane region" description="Helical" evidence="12">
    <location>
        <begin position="6"/>
        <end position="28"/>
    </location>
</feature>
<evidence type="ECO:0000256" key="10">
    <source>
        <dbReference type="ARBA" id="ARBA00022989"/>
    </source>
</evidence>
<dbReference type="InterPro" id="IPR000719">
    <property type="entry name" value="Prot_kinase_dom"/>
</dbReference>
<evidence type="ECO:0000259" key="13">
    <source>
        <dbReference type="PROSITE" id="PS50011"/>
    </source>
</evidence>
<dbReference type="FunFam" id="3.30.200.20:FF:000077">
    <property type="entry name" value="Putative Serine/threonine-protein kinase/endoribonuclease IRE1"/>
    <property type="match status" value="1"/>
</dbReference>
<keyword evidence="7" id="KW-0547">Nucleotide-binding</keyword>
<evidence type="ECO:0000256" key="2">
    <source>
        <dbReference type="ARBA" id="ARBA00012513"/>
    </source>
</evidence>
<dbReference type="InterPro" id="IPR045133">
    <property type="entry name" value="IRE1/2-like"/>
</dbReference>
<dbReference type="PANTHER" id="PTHR13954">
    <property type="entry name" value="IRE1-RELATED"/>
    <property type="match status" value="1"/>
</dbReference>
<evidence type="ECO:0000256" key="7">
    <source>
        <dbReference type="ARBA" id="ARBA00022741"/>
    </source>
</evidence>
<evidence type="ECO:0000313" key="16">
    <source>
        <dbReference type="Proteomes" id="UP000822688"/>
    </source>
</evidence>
<dbReference type="Gene3D" id="1.20.1440.180">
    <property type="entry name" value="KEN domain"/>
    <property type="match status" value="1"/>
</dbReference>
<dbReference type="Gene3D" id="1.10.510.10">
    <property type="entry name" value="Transferase(Phosphotransferase) domain 1"/>
    <property type="match status" value="1"/>
</dbReference>
<keyword evidence="4" id="KW-0808">Transferase</keyword>
<evidence type="ECO:0000256" key="5">
    <source>
        <dbReference type="ARBA" id="ARBA00022692"/>
    </source>
</evidence>
<dbReference type="GO" id="GO:0036498">
    <property type="term" value="P:IRE1-mediated unfolded protein response"/>
    <property type="evidence" value="ECO:0007669"/>
    <property type="project" value="TreeGrafter"/>
</dbReference>
<organism evidence="15 16">
    <name type="scientific">Ceratodon purpureus</name>
    <name type="common">Fire moss</name>
    <name type="synonym">Dicranum purpureum</name>
    <dbReference type="NCBI Taxonomy" id="3225"/>
    <lineage>
        <taxon>Eukaryota</taxon>
        <taxon>Viridiplantae</taxon>
        <taxon>Streptophyta</taxon>
        <taxon>Embryophyta</taxon>
        <taxon>Bryophyta</taxon>
        <taxon>Bryophytina</taxon>
        <taxon>Bryopsida</taxon>
        <taxon>Dicranidae</taxon>
        <taxon>Pseudoditrichales</taxon>
        <taxon>Ditrichaceae</taxon>
        <taxon>Ceratodon</taxon>
    </lineage>
</organism>
<proteinExistence type="predicted"/>
<evidence type="ECO:0000256" key="6">
    <source>
        <dbReference type="ARBA" id="ARBA00022729"/>
    </source>
</evidence>
<evidence type="ECO:0000256" key="4">
    <source>
        <dbReference type="ARBA" id="ARBA00022679"/>
    </source>
</evidence>
<dbReference type="PANTHER" id="PTHR13954:SF6">
    <property type="entry name" value="NON-SPECIFIC SERINE_THREONINE PROTEIN KINASE"/>
    <property type="match status" value="1"/>
</dbReference>